<keyword evidence="1" id="KW-0812">Transmembrane</keyword>
<evidence type="ECO:0000256" key="1">
    <source>
        <dbReference type="SAM" id="Phobius"/>
    </source>
</evidence>
<keyword evidence="1" id="KW-1133">Transmembrane helix</keyword>
<keyword evidence="1" id="KW-0472">Membrane</keyword>
<evidence type="ECO:0008006" key="3">
    <source>
        <dbReference type="Google" id="ProtNLM"/>
    </source>
</evidence>
<dbReference type="AlphaFoldDB" id="A0A061RS81"/>
<evidence type="ECO:0000313" key="2">
    <source>
        <dbReference type="EMBL" id="JAC74823.1"/>
    </source>
</evidence>
<dbReference type="EMBL" id="GBEZ01010905">
    <property type="protein sequence ID" value="JAC74823.1"/>
    <property type="molecule type" value="Transcribed_RNA"/>
</dbReference>
<accession>A0A061RS81</accession>
<protein>
    <recommendedName>
        <fullName evidence="3">SHOCT domain-containing protein</fullName>
    </recommendedName>
</protein>
<feature type="transmembrane region" description="Helical" evidence="1">
    <location>
        <begin position="94"/>
        <end position="113"/>
    </location>
</feature>
<sequence>MSSHNFKNKQSLSHQIETLQAKRDAGVISPEEYRRLTEKLVDGGQAVREKAAMALSGSMQSLTGAAGVMVETHCKESWAQVLVRQWGALPQNKLILAAIFTALVCIISFFSYLDEEDSLESRIDPGAGVMDQQPGNGTGGWEEAFEDIY</sequence>
<reference evidence="2" key="1">
    <citation type="submission" date="2014-05" db="EMBL/GenBank/DDBJ databases">
        <title>The transcriptome of the halophilic microalga Tetraselmis sp. GSL018 isolated from the Great Salt Lake, Utah.</title>
        <authorList>
            <person name="Jinkerson R.E."/>
            <person name="D'Adamo S."/>
            <person name="Posewitz M.C."/>
        </authorList>
    </citation>
    <scope>NUCLEOTIDE SEQUENCE</scope>
    <source>
        <strain evidence="2">GSL018</strain>
    </source>
</reference>
<name>A0A061RS81_9CHLO</name>
<gene>
    <name evidence="2" type="ORF">TSPGSL018_24883</name>
</gene>
<organism evidence="2">
    <name type="scientific">Tetraselmis sp. GSL018</name>
    <dbReference type="NCBI Taxonomy" id="582737"/>
    <lineage>
        <taxon>Eukaryota</taxon>
        <taxon>Viridiplantae</taxon>
        <taxon>Chlorophyta</taxon>
        <taxon>core chlorophytes</taxon>
        <taxon>Chlorodendrophyceae</taxon>
        <taxon>Chlorodendrales</taxon>
        <taxon>Chlorodendraceae</taxon>
        <taxon>Tetraselmis</taxon>
    </lineage>
</organism>
<proteinExistence type="predicted"/>